<organism evidence="2 3">
    <name type="scientific">Gymnopilus dilepis</name>
    <dbReference type="NCBI Taxonomy" id="231916"/>
    <lineage>
        <taxon>Eukaryota</taxon>
        <taxon>Fungi</taxon>
        <taxon>Dikarya</taxon>
        <taxon>Basidiomycota</taxon>
        <taxon>Agaricomycotina</taxon>
        <taxon>Agaricomycetes</taxon>
        <taxon>Agaricomycetidae</taxon>
        <taxon>Agaricales</taxon>
        <taxon>Agaricineae</taxon>
        <taxon>Hymenogastraceae</taxon>
        <taxon>Gymnopilus</taxon>
    </lineage>
</organism>
<dbReference type="InParanoid" id="A0A409YRU9"/>
<dbReference type="EMBL" id="NHYE01000440">
    <property type="protein sequence ID" value="PPR05726.1"/>
    <property type="molecule type" value="Genomic_DNA"/>
</dbReference>
<gene>
    <name evidence="2" type="ORF">CVT26_008913</name>
</gene>
<evidence type="ECO:0000313" key="2">
    <source>
        <dbReference type="EMBL" id="PPR05726.1"/>
    </source>
</evidence>
<sequence length="144" mass="16048">MPSVLSSIKPSHPVPSKLPLYREPSMPRQIVTTRLRSARKSMQRLRIFLVSDFYPPQTLLALTCVSLRIHDVLETQETEEQLKKIAAEFRSIDDDIMRLLSFQGCDECAATSTLRTASNLPSAIPLKTAKTARQTPSLGPLTLA</sequence>
<evidence type="ECO:0000256" key="1">
    <source>
        <dbReference type="SAM" id="MobiDB-lite"/>
    </source>
</evidence>
<keyword evidence="3" id="KW-1185">Reference proteome</keyword>
<feature type="region of interest" description="Disordered" evidence="1">
    <location>
        <begin position="1"/>
        <end position="20"/>
    </location>
</feature>
<dbReference type="Proteomes" id="UP000284706">
    <property type="component" value="Unassembled WGS sequence"/>
</dbReference>
<proteinExistence type="predicted"/>
<accession>A0A409YRU9</accession>
<dbReference type="AlphaFoldDB" id="A0A409YRU9"/>
<reference evidence="2 3" key="1">
    <citation type="journal article" date="2018" name="Evol. Lett.">
        <title>Horizontal gene cluster transfer increased hallucinogenic mushroom diversity.</title>
        <authorList>
            <person name="Reynolds H.T."/>
            <person name="Vijayakumar V."/>
            <person name="Gluck-Thaler E."/>
            <person name="Korotkin H.B."/>
            <person name="Matheny P.B."/>
            <person name="Slot J.C."/>
        </authorList>
    </citation>
    <scope>NUCLEOTIDE SEQUENCE [LARGE SCALE GENOMIC DNA]</scope>
    <source>
        <strain evidence="2 3">SRW20</strain>
    </source>
</reference>
<protein>
    <submittedName>
        <fullName evidence="2">Uncharacterized protein</fullName>
    </submittedName>
</protein>
<evidence type="ECO:0000313" key="3">
    <source>
        <dbReference type="Proteomes" id="UP000284706"/>
    </source>
</evidence>
<name>A0A409YRU9_9AGAR</name>
<comment type="caution">
    <text evidence="2">The sequence shown here is derived from an EMBL/GenBank/DDBJ whole genome shotgun (WGS) entry which is preliminary data.</text>
</comment>